<organism evidence="2 3">
    <name type="scientific">Agromyces fucosus</name>
    <dbReference type="NCBI Taxonomy" id="41985"/>
    <lineage>
        <taxon>Bacteria</taxon>
        <taxon>Bacillati</taxon>
        <taxon>Actinomycetota</taxon>
        <taxon>Actinomycetes</taxon>
        <taxon>Micrococcales</taxon>
        <taxon>Microbacteriaceae</taxon>
        <taxon>Agromyces</taxon>
    </lineage>
</organism>
<keyword evidence="3" id="KW-1185">Reference proteome</keyword>
<evidence type="ECO:0000313" key="3">
    <source>
        <dbReference type="Proteomes" id="UP000292935"/>
    </source>
</evidence>
<reference evidence="2 3" key="1">
    <citation type="submission" date="2019-01" db="EMBL/GenBank/DDBJ databases">
        <authorList>
            <person name="Li J."/>
        </authorList>
    </citation>
    <scope>NUCLEOTIDE SEQUENCE [LARGE SCALE GENOMIC DNA]</scope>
    <source>
        <strain evidence="2 3">CCUG 35506</strain>
    </source>
</reference>
<feature type="compositionally biased region" description="Low complexity" evidence="1">
    <location>
        <begin position="10"/>
        <end position="26"/>
    </location>
</feature>
<feature type="region of interest" description="Disordered" evidence="1">
    <location>
        <begin position="1"/>
        <end position="26"/>
    </location>
</feature>
<dbReference type="RefSeq" id="WP_115958355.1">
    <property type="nucleotide sequence ID" value="NZ_SDPO01000001.1"/>
</dbReference>
<dbReference type="Proteomes" id="UP000292935">
    <property type="component" value="Unassembled WGS sequence"/>
</dbReference>
<dbReference type="AlphaFoldDB" id="A0A4Q2JQD8"/>
<sequence length="64" mass="6714">MSTEPDRSEAAATIPPAADAASSSVSAVLAEVESRPLAERAEAYQTLAGELRTQLEQSDPSLRN</sequence>
<dbReference type="OrthoDB" id="5008005at2"/>
<comment type="caution">
    <text evidence="2">The sequence shown here is derived from an EMBL/GenBank/DDBJ whole genome shotgun (WGS) entry which is preliminary data.</text>
</comment>
<accession>A0A4Q2JQD8</accession>
<name>A0A4Q2JQD8_9MICO</name>
<protein>
    <submittedName>
        <fullName evidence="2">Uncharacterized protein</fullName>
    </submittedName>
</protein>
<evidence type="ECO:0000313" key="2">
    <source>
        <dbReference type="EMBL" id="RXZ50262.1"/>
    </source>
</evidence>
<proteinExistence type="predicted"/>
<evidence type="ECO:0000256" key="1">
    <source>
        <dbReference type="SAM" id="MobiDB-lite"/>
    </source>
</evidence>
<gene>
    <name evidence="2" type="ORF">ESP57_00020</name>
</gene>
<dbReference type="EMBL" id="SDPO01000001">
    <property type="protein sequence ID" value="RXZ50262.1"/>
    <property type="molecule type" value="Genomic_DNA"/>
</dbReference>